<dbReference type="GO" id="GO:0003779">
    <property type="term" value="F:actin binding"/>
    <property type="evidence" value="ECO:0007669"/>
    <property type="project" value="UniProtKB-KW"/>
</dbReference>
<dbReference type="Gene3D" id="3.40.20.10">
    <property type="entry name" value="Severin"/>
    <property type="match status" value="1"/>
</dbReference>
<dbReference type="GO" id="GO:0016363">
    <property type="term" value="C:nuclear matrix"/>
    <property type="evidence" value="ECO:0007669"/>
    <property type="project" value="UniProtKB-SubCell"/>
</dbReference>
<dbReference type="GO" id="GO:0030042">
    <property type="term" value="P:actin filament depolymerization"/>
    <property type="evidence" value="ECO:0007669"/>
    <property type="project" value="InterPro"/>
</dbReference>
<dbReference type="AlphaFoldDB" id="A0AAD5SGQ2"/>
<dbReference type="Pfam" id="PF00241">
    <property type="entry name" value="Cofilin_ADF"/>
    <property type="match status" value="1"/>
</dbReference>
<feature type="region of interest" description="Disordered" evidence="6">
    <location>
        <begin position="365"/>
        <end position="385"/>
    </location>
</feature>
<proteinExistence type="inferred from homology"/>
<dbReference type="GO" id="GO:0015629">
    <property type="term" value="C:actin cytoskeleton"/>
    <property type="evidence" value="ECO:0007669"/>
    <property type="project" value="InterPro"/>
</dbReference>
<dbReference type="EMBL" id="JADGJD010000145">
    <property type="protein sequence ID" value="KAJ3054308.1"/>
    <property type="molecule type" value="Genomic_DNA"/>
</dbReference>
<evidence type="ECO:0000256" key="6">
    <source>
        <dbReference type="SAM" id="MobiDB-lite"/>
    </source>
</evidence>
<keyword evidence="9" id="KW-1185">Reference proteome</keyword>
<name>A0AAD5SGQ2_9FUNG</name>
<evidence type="ECO:0000256" key="4">
    <source>
        <dbReference type="ARBA" id="ARBA00023203"/>
    </source>
</evidence>
<evidence type="ECO:0000259" key="7">
    <source>
        <dbReference type="PROSITE" id="PS51263"/>
    </source>
</evidence>
<protein>
    <recommendedName>
        <fullName evidence="3">Cofilin</fullName>
    </recommendedName>
    <alternativeName>
        <fullName evidence="5">Actin-depolymerizing factor 1</fullName>
    </alternativeName>
</protein>
<dbReference type="Proteomes" id="UP001212841">
    <property type="component" value="Unassembled WGS sequence"/>
</dbReference>
<evidence type="ECO:0000313" key="8">
    <source>
        <dbReference type="EMBL" id="KAJ3054308.1"/>
    </source>
</evidence>
<feature type="domain" description="ADF-H" evidence="7">
    <location>
        <begin position="222"/>
        <end position="354"/>
    </location>
</feature>
<keyword evidence="4" id="KW-0009">Actin-binding</keyword>
<dbReference type="SUPFAM" id="SSF55753">
    <property type="entry name" value="Actin depolymerizing proteins"/>
    <property type="match status" value="1"/>
</dbReference>
<dbReference type="InterPro" id="IPR029048">
    <property type="entry name" value="HSP70_C_sf"/>
</dbReference>
<dbReference type="InterPro" id="IPR029006">
    <property type="entry name" value="ADF-H/Gelsolin-like_dom_sf"/>
</dbReference>
<dbReference type="InterPro" id="IPR017904">
    <property type="entry name" value="ADF/Cofilin"/>
</dbReference>
<comment type="subcellular location">
    <subcellularLocation>
        <location evidence="1">Nucleus matrix</location>
    </subcellularLocation>
</comment>
<dbReference type="PROSITE" id="PS51263">
    <property type="entry name" value="ADF_H"/>
    <property type="match status" value="1"/>
</dbReference>
<sequence length="550" mass="61994">MLFFSRIVRTAIQKSKNLLPYYSAYRDAQLELDPSKSQLNVVQKERDDLKLVVSALQAQQSLLTVEKDRQKSGNKALKSEAEKSSNEIRRLEESIEKMHKEHSAQIAEIRAEMKKLCLDRDENEQELQMTINGLRDELNEIALDRDSQLRTATARAKGLATLQSALHRTRQNESALKILLKEHDERERSQEIDTTTTSAKAETILHLWSTVSHNGRVSTFLKKACLSGNVINVFQDLKLRKRYRYIIYKMRDDLKEIAVEKTVEKAEYSDFVKSLPASECRYCVYDFQYDTSDVMLKMSMQYMIRSPDSSKLVEKLLYAASKDVLRKKLDGIYTVIQCTNLHEVSQETVSDKVIRMTGAAPFLGLGERWGDTTPPTPPEPVATSPVVEPEKIVTRIMESTGQRFGREEKKVNVYQRKTSSDLSSSASKLSWRMRPADRAALAATPAKPKKSVPTVQLGLPFTGVMTFGPPPPPPVNAPESLSAAAEGFSSHFSSAVTTFSTRKEVIEAKNRAKRVIHETEKAMGEFKDPLDDGEAEKIRGQIVTGKKKSS</sequence>
<organism evidence="8 9">
    <name type="scientific">Rhizophlyctis rosea</name>
    <dbReference type="NCBI Taxonomy" id="64517"/>
    <lineage>
        <taxon>Eukaryota</taxon>
        <taxon>Fungi</taxon>
        <taxon>Fungi incertae sedis</taxon>
        <taxon>Chytridiomycota</taxon>
        <taxon>Chytridiomycota incertae sedis</taxon>
        <taxon>Chytridiomycetes</taxon>
        <taxon>Rhizophlyctidales</taxon>
        <taxon>Rhizophlyctidaceae</taxon>
        <taxon>Rhizophlyctis</taxon>
    </lineage>
</organism>
<accession>A0AAD5SGQ2</accession>
<evidence type="ECO:0000256" key="5">
    <source>
        <dbReference type="ARBA" id="ARBA00032427"/>
    </source>
</evidence>
<dbReference type="Gene3D" id="1.20.1270.10">
    <property type="match status" value="1"/>
</dbReference>
<dbReference type="InterPro" id="IPR002108">
    <property type="entry name" value="ADF-H"/>
</dbReference>
<comment type="caution">
    <text evidence="8">The sequence shown here is derived from an EMBL/GenBank/DDBJ whole genome shotgun (WGS) entry which is preliminary data.</text>
</comment>
<evidence type="ECO:0000256" key="2">
    <source>
        <dbReference type="ARBA" id="ARBA00006844"/>
    </source>
</evidence>
<evidence type="ECO:0000256" key="3">
    <source>
        <dbReference type="ARBA" id="ARBA00015630"/>
    </source>
</evidence>
<dbReference type="CDD" id="cd11286">
    <property type="entry name" value="ADF_cofilin_like"/>
    <property type="match status" value="1"/>
</dbReference>
<dbReference type="SMART" id="SM00102">
    <property type="entry name" value="ADF"/>
    <property type="match status" value="1"/>
</dbReference>
<dbReference type="PANTHER" id="PTHR11913">
    <property type="entry name" value="COFILIN-RELATED"/>
    <property type="match status" value="1"/>
</dbReference>
<reference evidence="8" key="1">
    <citation type="submission" date="2020-05" db="EMBL/GenBank/DDBJ databases">
        <title>Phylogenomic resolution of chytrid fungi.</title>
        <authorList>
            <person name="Stajich J.E."/>
            <person name="Amses K."/>
            <person name="Simmons R."/>
            <person name="Seto K."/>
            <person name="Myers J."/>
            <person name="Bonds A."/>
            <person name="Quandt C.A."/>
            <person name="Barry K."/>
            <person name="Liu P."/>
            <person name="Grigoriev I."/>
            <person name="Longcore J.E."/>
            <person name="James T.Y."/>
        </authorList>
    </citation>
    <scope>NUCLEOTIDE SEQUENCE</scope>
    <source>
        <strain evidence="8">JEL0318</strain>
    </source>
</reference>
<gene>
    <name evidence="8" type="primary">COF1_2</name>
    <name evidence="8" type="ORF">HK097_002133</name>
</gene>
<feature type="region of interest" description="Disordered" evidence="6">
    <location>
        <begin position="67"/>
        <end position="88"/>
    </location>
</feature>
<evidence type="ECO:0000313" key="9">
    <source>
        <dbReference type="Proteomes" id="UP001212841"/>
    </source>
</evidence>
<comment type="similarity">
    <text evidence="2">Belongs to the actin-binding proteins ADF family.</text>
</comment>
<evidence type="ECO:0000256" key="1">
    <source>
        <dbReference type="ARBA" id="ARBA00004109"/>
    </source>
</evidence>